<name>A0A7S0BUU5_9STRA</name>
<reference evidence="2" key="1">
    <citation type="submission" date="2021-01" db="EMBL/GenBank/DDBJ databases">
        <authorList>
            <person name="Corre E."/>
            <person name="Pelletier E."/>
            <person name="Niang G."/>
            <person name="Scheremetjew M."/>
            <person name="Finn R."/>
            <person name="Kale V."/>
            <person name="Holt S."/>
            <person name="Cochrane G."/>
            <person name="Meng A."/>
            <person name="Brown T."/>
            <person name="Cohen L."/>
        </authorList>
    </citation>
    <scope>NUCLEOTIDE SEQUENCE</scope>
    <source>
        <strain evidence="2">CCAP1064/1</strain>
    </source>
</reference>
<dbReference type="SUPFAM" id="SSF52799">
    <property type="entry name" value="(Phosphotyrosine protein) phosphatases II"/>
    <property type="match status" value="2"/>
</dbReference>
<gene>
    <name evidence="2" type="ORF">PINE0816_LOCUS422</name>
</gene>
<proteinExistence type="predicted"/>
<feature type="chain" id="PRO_5030833860" description="Tyrosine specific protein phosphatases domain-containing protein" evidence="1">
    <location>
        <begin position="21"/>
        <end position="411"/>
    </location>
</feature>
<evidence type="ECO:0008006" key="3">
    <source>
        <dbReference type="Google" id="ProtNLM"/>
    </source>
</evidence>
<sequence length="411" mass="46164">MIRVTASFLLTYITVSTVEGFYPQQISNNRVALNYQISNVRKSRLSYDANDVVAEVGDVEQTEEELKILQRASQICDERNIKFECIKNARDLSSVNNSPIHANRVIRMGKVSDSTSTDKDMLFNTLGIKTFIDLRSPTELKEDEKINDCTTFGDFITLVWRPSKVSNRDRVKEKGVNAHWKSGEEFGSVTSENDMGLVNCCDGVVISQDAKTRKERHFVSLMDEFKYVRGTLSVMRKRDIFRALLKSPGAIFSKRVRQSVKDVFLDEINDGGLPMLNELMMRMGAPGIKYVLDIISDEDRHPVAFYCTAGKDRTGIISALILSLVGVPAEDIVEDYSLSANVYAQINDHKAMVGALSQRNLNPKTFLGAPPKVMEETLISIKDNYGSVEGYLDWIGFGQEQREKLKAALLS</sequence>
<keyword evidence="1" id="KW-0732">Signal</keyword>
<dbReference type="AlphaFoldDB" id="A0A7S0BUU5"/>
<dbReference type="GO" id="GO:0004721">
    <property type="term" value="F:phosphoprotein phosphatase activity"/>
    <property type="evidence" value="ECO:0007669"/>
    <property type="project" value="InterPro"/>
</dbReference>
<feature type="signal peptide" evidence="1">
    <location>
        <begin position="1"/>
        <end position="20"/>
    </location>
</feature>
<organism evidence="2">
    <name type="scientific">Proboscia inermis</name>
    <dbReference type="NCBI Taxonomy" id="420281"/>
    <lineage>
        <taxon>Eukaryota</taxon>
        <taxon>Sar</taxon>
        <taxon>Stramenopiles</taxon>
        <taxon>Ochrophyta</taxon>
        <taxon>Bacillariophyta</taxon>
        <taxon>Coscinodiscophyceae</taxon>
        <taxon>Rhizosoleniophycidae</taxon>
        <taxon>Rhizosoleniales</taxon>
        <taxon>Rhizosoleniaceae</taxon>
        <taxon>Proboscia</taxon>
    </lineage>
</organism>
<protein>
    <recommendedName>
        <fullName evidence="3">Tyrosine specific protein phosphatases domain-containing protein</fullName>
    </recommendedName>
</protein>
<dbReference type="EMBL" id="HBEL01000887">
    <property type="protein sequence ID" value="CAD8404321.1"/>
    <property type="molecule type" value="Transcribed_RNA"/>
</dbReference>
<accession>A0A7S0BUU5</accession>
<dbReference type="Pfam" id="PF13350">
    <property type="entry name" value="Y_phosphatase3"/>
    <property type="match status" value="1"/>
</dbReference>
<dbReference type="InterPro" id="IPR026893">
    <property type="entry name" value="Tyr/Ser_Pase_IphP-type"/>
</dbReference>
<dbReference type="InterPro" id="IPR029021">
    <property type="entry name" value="Prot-tyrosine_phosphatase-like"/>
</dbReference>
<dbReference type="Gene3D" id="3.90.190.10">
    <property type="entry name" value="Protein tyrosine phosphatase superfamily"/>
    <property type="match status" value="1"/>
</dbReference>
<dbReference type="PANTHER" id="PTHR31126:SF1">
    <property type="entry name" value="TYROSINE SPECIFIC PROTEIN PHOSPHATASES DOMAIN-CONTAINING PROTEIN"/>
    <property type="match status" value="1"/>
</dbReference>
<dbReference type="PANTHER" id="PTHR31126">
    <property type="entry name" value="TYROSINE-PROTEIN PHOSPHATASE"/>
    <property type="match status" value="1"/>
</dbReference>
<evidence type="ECO:0000256" key="1">
    <source>
        <dbReference type="SAM" id="SignalP"/>
    </source>
</evidence>
<evidence type="ECO:0000313" key="2">
    <source>
        <dbReference type="EMBL" id="CAD8404321.1"/>
    </source>
</evidence>